<dbReference type="AlphaFoldDB" id="A0A1C4DEB4"/>
<evidence type="ECO:0000313" key="2">
    <source>
        <dbReference type="Proteomes" id="UP000199698"/>
    </source>
</evidence>
<evidence type="ECO:0000313" key="1">
    <source>
        <dbReference type="EMBL" id="SCC29656.1"/>
    </source>
</evidence>
<proteinExistence type="predicted"/>
<sequence length="736" mass="82231">MGSKKKKTTIGYKYFFSIQSGLGRGPINELVAITADDKTVFAGKANEVTVSKSIYIDKPNLFGGTNVGGEGGIKGIFEIAMGDADQEPTSRVKNLLGGVVPGFRGMVTTFFDGLISAYSASPKPWKYRVRRTTQGWSNNEVWYPEKCIIMLYDDTSTIHEKDNGINSNLRTIHAMNPAHILIECATNNDWGRGLQLYEDIDLDSFKTAADILYNEKFGLCFRYNRQDGLDTFVQQVLDHIGAVQYADLTTGKIKLKLIRDNYKTEDLPLFNYDNGILVVQDDDSSASDNVPNEIAVKWHNPVTNEDSEVRAQNLGAIQAVGLISSSIEYKALPTFELAARVAQRELESGIAGLIRLTIQFDRRGEILTPADCFRVSLPDRDIEDMVMRVGSINEHEDGMIEITAIQDVFGLADTVYNSGNQSGTGIVQDTTPRPVKNYMLFESPYFAMSQLSNYDVNNESGYMFLVSAQPNSQSINYLLQTTTEGADFTIRGTGDFTPSAVLISKRQLSKIDTQLNVIFNKNMTDVSIGSAAIIGNEIVRIDAFDELNGTLTIARGCADTLPQTHSKDSFIWFFDSLFETDGIEYLKGEVVYVQQLTQTNAGTLSANKAPIRALKFDARAARPYPPANLQVNGVITETITLKEQETIVLTWLHRNKEIQQDNLIAYNEGNIDKPETVKYHIEYYLAGELKKTVVTNENSHELEINETEHYDEIRIYAYDTKSKFESLQKYILQIKA</sequence>
<dbReference type="EMBL" id="FMBA01000070">
    <property type="protein sequence ID" value="SCC29656.1"/>
    <property type="molecule type" value="Genomic_DNA"/>
</dbReference>
<name>A0A1C4DEB4_9GAMM</name>
<dbReference type="Proteomes" id="UP000199698">
    <property type="component" value="Unassembled WGS sequence"/>
</dbReference>
<protein>
    <submittedName>
        <fullName evidence="1">Putative phage tail protein</fullName>
    </submittedName>
</protein>
<dbReference type="RefSeq" id="WP_091125841.1">
    <property type="nucleotide sequence ID" value="NZ_FMBA01000070.1"/>
</dbReference>
<accession>A0A1C4DEB4</accession>
<dbReference type="OrthoDB" id="5917852at2"/>
<organism evidence="1 2">
    <name type="scientific">Gilliamella intestini</name>
    <dbReference type="NCBI Taxonomy" id="1798183"/>
    <lineage>
        <taxon>Bacteria</taxon>
        <taxon>Pseudomonadati</taxon>
        <taxon>Pseudomonadota</taxon>
        <taxon>Gammaproteobacteria</taxon>
        <taxon>Orbales</taxon>
        <taxon>Orbaceae</taxon>
        <taxon>Gilliamella</taxon>
    </lineage>
</organism>
<gene>
    <name evidence="1" type="ORF">GA0061080_10704</name>
</gene>
<reference evidence="2" key="1">
    <citation type="submission" date="2016-08" db="EMBL/GenBank/DDBJ databases">
        <authorList>
            <person name="Varghese N."/>
            <person name="Submissions Spin"/>
        </authorList>
    </citation>
    <scope>NUCLEOTIDE SEQUENCE [LARGE SCALE GENOMIC DNA]</scope>
    <source>
        <strain evidence="2">R-53144</strain>
    </source>
</reference>
<keyword evidence="2" id="KW-1185">Reference proteome</keyword>
<dbReference type="STRING" id="1798183.GA0061080_10704"/>